<dbReference type="Pfam" id="PF00098">
    <property type="entry name" value="zf-CCHC"/>
    <property type="match status" value="1"/>
</dbReference>
<accession>A0AAD7DL86</accession>
<dbReference type="GO" id="GO:0006397">
    <property type="term" value="P:mRNA processing"/>
    <property type="evidence" value="ECO:0007669"/>
    <property type="project" value="UniProtKB-KW"/>
</dbReference>
<comment type="caution">
    <text evidence="4">The sequence shown here is derived from an EMBL/GenBank/DDBJ whole genome shotgun (WGS) entry which is preliminary data.</text>
</comment>
<gene>
    <name evidence="4" type="ORF">B0H17DRAFT_1199240</name>
</gene>
<evidence type="ECO:0000256" key="2">
    <source>
        <dbReference type="PROSITE-ProRule" id="PRU00047"/>
    </source>
</evidence>
<sequence>MRRTRGVCAADHRVCAEAQDAQAKRGAALPLTPGTIAVGSGECHKCGTAGHYSADCTATGALLVPDIEFCWRQIVQSIRTRITCSGRAVAVNIVADADEDVFGTAEYDRAVIDEYLRSEGKVGGPST</sequence>
<dbReference type="AlphaFoldDB" id="A0AAD7DL86"/>
<protein>
    <recommendedName>
        <fullName evidence="3">CCHC-type domain-containing protein</fullName>
    </recommendedName>
</protein>
<name>A0AAD7DL86_MYCRO</name>
<dbReference type="GO" id="GO:0003676">
    <property type="term" value="F:nucleic acid binding"/>
    <property type="evidence" value="ECO:0007669"/>
    <property type="project" value="InterPro"/>
</dbReference>
<organism evidence="4 5">
    <name type="scientific">Mycena rosella</name>
    <name type="common">Pink bonnet</name>
    <name type="synonym">Agaricus rosellus</name>
    <dbReference type="NCBI Taxonomy" id="1033263"/>
    <lineage>
        <taxon>Eukaryota</taxon>
        <taxon>Fungi</taxon>
        <taxon>Dikarya</taxon>
        <taxon>Basidiomycota</taxon>
        <taxon>Agaricomycotina</taxon>
        <taxon>Agaricomycetes</taxon>
        <taxon>Agaricomycetidae</taxon>
        <taxon>Agaricales</taxon>
        <taxon>Marasmiineae</taxon>
        <taxon>Mycenaceae</taxon>
        <taxon>Mycena</taxon>
    </lineage>
</organism>
<reference evidence="4" key="1">
    <citation type="submission" date="2023-03" db="EMBL/GenBank/DDBJ databases">
        <title>Massive genome expansion in bonnet fungi (Mycena s.s.) driven by repeated elements and novel gene families across ecological guilds.</title>
        <authorList>
            <consortium name="Lawrence Berkeley National Laboratory"/>
            <person name="Harder C.B."/>
            <person name="Miyauchi S."/>
            <person name="Viragh M."/>
            <person name="Kuo A."/>
            <person name="Thoen E."/>
            <person name="Andreopoulos B."/>
            <person name="Lu D."/>
            <person name="Skrede I."/>
            <person name="Drula E."/>
            <person name="Henrissat B."/>
            <person name="Morin E."/>
            <person name="Kohler A."/>
            <person name="Barry K."/>
            <person name="LaButti K."/>
            <person name="Morin E."/>
            <person name="Salamov A."/>
            <person name="Lipzen A."/>
            <person name="Mereny Z."/>
            <person name="Hegedus B."/>
            <person name="Baldrian P."/>
            <person name="Stursova M."/>
            <person name="Weitz H."/>
            <person name="Taylor A."/>
            <person name="Grigoriev I.V."/>
            <person name="Nagy L.G."/>
            <person name="Martin F."/>
            <person name="Kauserud H."/>
        </authorList>
    </citation>
    <scope>NUCLEOTIDE SEQUENCE</scope>
    <source>
        <strain evidence="4">CBHHK067</strain>
    </source>
</reference>
<dbReference type="SUPFAM" id="SSF57756">
    <property type="entry name" value="Retrovirus zinc finger-like domains"/>
    <property type="match status" value="1"/>
</dbReference>
<evidence type="ECO:0000259" key="3">
    <source>
        <dbReference type="PROSITE" id="PS50158"/>
    </source>
</evidence>
<dbReference type="InterPro" id="IPR036875">
    <property type="entry name" value="Znf_CCHC_sf"/>
</dbReference>
<dbReference type="GO" id="GO:0008270">
    <property type="term" value="F:zinc ion binding"/>
    <property type="evidence" value="ECO:0007669"/>
    <property type="project" value="UniProtKB-KW"/>
</dbReference>
<dbReference type="Gene3D" id="4.10.60.10">
    <property type="entry name" value="Zinc finger, CCHC-type"/>
    <property type="match status" value="1"/>
</dbReference>
<evidence type="ECO:0000256" key="1">
    <source>
        <dbReference type="ARBA" id="ARBA00022664"/>
    </source>
</evidence>
<keyword evidence="2" id="KW-0862">Zinc</keyword>
<proteinExistence type="predicted"/>
<evidence type="ECO:0000313" key="5">
    <source>
        <dbReference type="Proteomes" id="UP001221757"/>
    </source>
</evidence>
<dbReference type="PROSITE" id="PS50158">
    <property type="entry name" value="ZF_CCHC"/>
    <property type="match status" value="1"/>
</dbReference>
<dbReference type="Proteomes" id="UP001221757">
    <property type="component" value="Unassembled WGS sequence"/>
</dbReference>
<keyword evidence="1" id="KW-0507">mRNA processing</keyword>
<keyword evidence="2" id="KW-0863">Zinc-finger</keyword>
<feature type="domain" description="CCHC-type" evidence="3">
    <location>
        <begin position="43"/>
        <end position="56"/>
    </location>
</feature>
<dbReference type="EMBL" id="JARKIE010000042">
    <property type="protein sequence ID" value="KAJ7694370.1"/>
    <property type="molecule type" value="Genomic_DNA"/>
</dbReference>
<evidence type="ECO:0000313" key="4">
    <source>
        <dbReference type="EMBL" id="KAJ7694370.1"/>
    </source>
</evidence>
<keyword evidence="2" id="KW-0479">Metal-binding</keyword>
<keyword evidence="5" id="KW-1185">Reference proteome</keyword>
<dbReference type="InterPro" id="IPR001878">
    <property type="entry name" value="Znf_CCHC"/>
</dbReference>